<evidence type="ECO:0000256" key="1">
    <source>
        <dbReference type="ARBA" id="ARBA00004651"/>
    </source>
</evidence>
<evidence type="ECO:0000256" key="4">
    <source>
        <dbReference type="ARBA" id="ARBA00022676"/>
    </source>
</evidence>
<comment type="similarity">
    <text evidence="10">Belongs to the chitin synthase family. Class III subfamily.</text>
</comment>
<comment type="function">
    <text evidence="11">Polymerizes chitin, a structural polymer of the cell wall and septum, by transferring the sugar moiety of UDP-GlcNAc to the non-reducing end of the growing chitin polymer.</text>
</comment>
<feature type="transmembrane region" description="Helical" evidence="11">
    <location>
        <begin position="878"/>
        <end position="897"/>
    </location>
</feature>
<keyword evidence="6 11" id="KW-0812">Transmembrane</keyword>
<keyword evidence="8 11" id="KW-0472">Membrane</keyword>
<dbReference type="PANTHER" id="PTHR22914:SF11">
    <property type="entry name" value="CHITIN SYNTHASE B"/>
    <property type="match status" value="1"/>
</dbReference>
<feature type="domain" description="Chitin synthase N-terminal" evidence="12">
    <location>
        <begin position="142"/>
        <end position="214"/>
    </location>
</feature>
<dbReference type="InterPro" id="IPR013616">
    <property type="entry name" value="Chitin_synth_N"/>
</dbReference>
<dbReference type="Pfam" id="PF01644">
    <property type="entry name" value="Chitin_synth_1"/>
    <property type="match status" value="1"/>
</dbReference>
<dbReference type="GO" id="GO:0004100">
    <property type="term" value="F:chitin synthase activity"/>
    <property type="evidence" value="ECO:0007669"/>
    <property type="project" value="UniProtKB-UniRule"/>
</dbReference>
<keyword evidence="5 11" id="KW-0808">Transferase</keyword>
<comment type="caution">
    <text evidence="13">The sequence shown here is derived from an EMBL/GenBank/DDBJ whole genome shotgun (WGS) entry which is preliminary data.</text>
</comment>
<evidence type="ECO:0000256" key="2">
    <source>
        <dbReference type="ARBA" id="ARBA00012543"/>
    </source>
</evidence>
<dbReference type="GO" id="GO:0005886">
    <property type="term" value="C:plasma membrane"/>
    <property type="evidence" value="ECO:0007669"/>
    <property type="project" value="UniProtKB-SubCell"/>
</dbReference>
<evidence type="ECO:0000313" key="13">
    <source>
        <dbReference type="EMBL" id="ORY77029.1"/>
    </source>
</evidence>
<evidence type="ECO:0000256" key="9">
    <source>
        <dbReference type="ARBA" id="ARBA00023316"/>
    </source>
</evidence>
<name>A0A1Y2EZK3_PROLT</name>
<dbReference type="EMBL" id="MCFI01000021">
    <property type="protein sequence ID" value="ORY77029.1"/>
    <property type="molecule type" value="Genomic_DNA"/>
</dbReference>
<dbReference type="EC" id="2.4.1.16" evidence="2 11"/>
<keyword evidence="9 11" id="KW-0961">Cell wall biogenesis/degradation</keyword>
<evidence type="ECO:0000256" key="11">
    <source>
        <dbReference type="RuleBase" id="RU366040"/>
    </source>
</evidence>
<comment type="catalytic activity">
    <reaction evidence="11">
        <text>[(1-&gt;4)-N-acetyl-beta-D-glucosaminyl](n) + UDP-N-acetyl-alpha-D-glucosamine = [(1-&gt;4)-N-acetyl-beta-D-glucosaminyl](n+1) + UDP + H(+)</text>
        <dbReference type="Rhea" id="RHEA:16637"/>
        <dbReference type="Rhea" id="RHEA-COMP:9593"/>
        <dbReference type="Rhea" id="RHEA-COMP:9595"/>
        <dbReference type="ChEBI" id="CHEBI:15378"/>
        <dbReference type="ChEBI" id="CHEBI:17029"/>
        <dbReference type="ChEBI" id="CHEBI:57705"/>
        <dbReference type="ChEBI" id="CHEBI:58223"/>
        <dbReference type="EC" id="2.4.1.16"/>
    </reaction>
</comment>
<evidence type="ECO:0000256" key="5">
    <source>
        <dbReference type="ARBA" id="ARBA00022679"/>
    </source>
</evidence>
<dbReference type="Proteomes" id="UP000193685">
    <property type="component" value="Unassembled WGS sequence"/>
</dbReference>
<proteinExistence type="inferred from homology"/>
<dbReference type="PANTHER" id="PTHR22914">
    <property type="entry name" value="CHITIN SYNTHASE"/>
    <property type="match status" value="1"/>
</dbReference>
<evidence type="ECO:0000256" key="10">
    <source>
        <dbReference type="ARBA" id="ARBA00038055"/>
    </source>
</evidence>
<dbReference type="InterPro" id="IPR004835">
    <property type="entry name" value="Chitin_synth"/>
</dbReference>
<dbReference type="AlphaFoldDB" id="A0A1Y2EZK3"/>
<evidence type="ECO:0000256" key="7">
    <source>
        <dbReference type="ARBA" id="ARBA00022989"/>
    </source>
</evidence>
<dbReference type="SUPFAM" id="SSF53448">
    <property type="entry name" value="Nucleotide-diphospho-sugar transferases"/>
    <property type="match status" value="1"/>
</dbReference>
<feature type="transmembrane region" description="Helical" evidence="11">
    <location>
        <begin position="704"/>
        <end position="728"/>
    </location>
</feature>
<dbReference type="GO" id="GO:0006031">
    <property type="term" value="P:chitin biosynthetic process"/>
    <property type="evidence" value="ECO:0007669"/>
    <property type="project" value="UniProtKB-UniRule"/>
</dbReference>
<keyword evidence="14" id="KW-1185">Reference proteome</keyword>
<sequence>MADNSKYAYQGYRQDELPITHHNLSDDEDENYIPMRAGIQSLGTTAYTGYRPPAEDAEYEEEQGYTNAGDLGQGYTLEDTQAGAYDSDAERTLGARSPVTDKYDFLRKDAEASRAASAYSHAETDPEEAFRRRQLTLRRGHTRKVKLVNGDIFCSEYPVPLPIQNAVQEKYRDPESGSEEFTHLRYTRATCDPNDFTQKNGYNLRPAMYERNTELLIAVTYYNEDKVLTARTLHGVMQNIRDICNDKKSNFWNRTSPAWQNIVVCLVFDGIDPCDKETLDLLATIGIYQDHIMKGKIDGQKPTAHIFEYTTQLSVNEKLHLVRPAANDDDALPPVQFIFCLKQDNEKKINSHRWLFNAFGKILKPEVCVLLDAGTKPGKKSIYHLWKAFFNDPNLGGACGEIHAMLARGKNLVNPLVATQNFEYKMSNILDKPLESSFGYVSVLPGAFSAYRYRAIQGRPLDQYFRGDHSLATILGDKGVNGMGIFKKNMFLAEDRILCFELVAKAGAKWKLTYVKASQAETDVPEGVAEFISQRRRWLNGSFAASIYAMVHFPRLYRSAHNPFRMFVFHVQLLYNVFCTIFSWFALANLWLTFSVVIQLTSQQNPFFGKSACMTCHEIQLGSRNGTLLWDATTNLITGPSEIFNKALGQNLANPFLEKAVNCVCATDVINLVVEYLYLAFILLSFLLALGNRPKGSIGTYTSAFAVFGLCQLYLLICSFYLAINSLIHVQSVGQFFSDFFVPGGQGVIVIALLSTFGLYFLASALYWDAWHMLHSFPQYLLIAPSYINVLNVYSFCNTHDVTWGTKGSDKADVLPDVATRSAAAAKDAKGAAIVEEVEREQSEIDVAFEATVKRALAPLKPAGPAGKPSLEDGYKAFRTRLIIAWIFTNLALILGFTSTDIQSNLGLASSTSSRTVIYFSFILWATAILSMIRFLGCVVFCFKTGVLAIPGLSKK</sequence>
<dbReference type="CDD" id="cd04190">
    <property type="entry name" value="Chitin_synth_C"/>
    <property type="match status" value="1"/>
</dbReference>
<dbReference type="OrthoDB" id="26569at2759"/>
<dbReference type="GO" id="GO:0071555">
    <property type="term" value="P:cell wall organization"/>
    <property type="evidence" value="ECO:0007669"/>
    <property type="project" value="UniProtKB-KW"/>
</dbReference>
<evidence type="ECO:0000313" key="14">
    <source>
        <dbReference type="Proteomes" id="UP000193685"/>
    </source>
</evidence>
<dbReference type="RefSeq" id="XP_040722869.1">
    <property type="nucleotide sequence ID" value="XM_040871576.1"/>
</dbReference>
<feature type="transmembrane region" description="Helical" evidence="11">
    <location>
        <begin position="569"/>
        <end position="592"/>
    </location>
</feature>
<dbReference type="OMA" id="WQRITVA"/>
<evidence type="ECO:0000256" key="6">
    <source>
        <dbReference type="ARBA" id="ARBA00022692"/>
    </source>
</evidence>
<dbReference type="STRING" id="56484.A0A1Y2EZK3"/>
<feature type="transmembrane region" description="Helical" evidence="11">
    <location>
        <begin position="748"/>
        <end position="768"/>
    </location>
</feature>
<keyword evidence="3 11" id="KW-1003">Cell membrane</keyword>
<comment type="subcellular location">
    <subcellularLocation>
        <location evidence="1 11">Cell membrane</location>
        <topology evidence="1 11">Multi-pass membrane protein</topology>
    </subcellularLocation>
</comment>
<organism evidence="13 14">
    <name type="scientific">Protomyces lactucae-debilis</name>
    <dbReference type="NCBI Taxonomy" id="2754530"/>
    <lineage>
        <taxon>Eukaryota</taxon>
        <taxon>Fungi</taxon>
        <taxon>Dikarya</taxon>
        <taxon>Ascomycota</taxon>
        <taxon>Taphrinomycotina</taxon>
        <taxon>Taphrinomycetes</taxon>
        <taxon>Taphrinales</taxon>
        <taxon>Protomycetaceae</taxon>
        <taxon>Protomyces</taxon>
    </lineage>
</organism>
<evidence type="ECO:0000256" key="8">
    <source>
        <dbReference type="ARBA" id="ARBA00023136"/>
    </source>
</evidence>
<reference evidence="13 14" key="1">
    <citation type="submission" date="2016-07" db="EMBL/GenBank/DDBJ databases">
        <title>Pervasive Adenine N6-methylation of Active Genes in Fungi.</title>
        <authorList>
            <consortium name="DOE Joint Genome Institute"/>
            <person name="Mondo S.J."/>
            <person name="Dannebaum R.O."/>
            <person name="Kuo R.C."/>
            <person name="Labutti K."/>
            <person name="Haridas S."/>
            <person name="Kuo A."/>
            <person name="Salamov A."/>
            <person name="Ahrendt S.R."/>
            <person name="Lipzen A."/>
            <person name="Sullivan W."/>
            <person name="Andreopoulos W.B."/>
            <person name="Clum A."/>
            <person name="Lindquist E."/>
            <person name="Daum C."/>
            <person name="Ramamoorthy G.K."/>
            <person name="Gryganskyi A."/>
            <person name="Culley D."/>
            <person name="Magnuson J.K."/>
            <person name="James T.Y."/>
            <person name="O'Malley M.A."/>
            <person name="Stajich J.E."/>
            <person name="Spatafora J.W."/>
            <person name="Visel A."/>
            <person name="Grigoriev I.V."/>
        </authorList>
    </citation>
    <scope>NUCLEOTIDE SEQUENCE [LARGE SCALE GENOMIC DNA]</scope>
    <source>
        <strain evidence="13 14">12-1054</strain>
    </source>
</reference>
<keyword evidence="7 11" id="KW-1133">Transmembrane helix</keyword>
<dbReference type="Pfam" id="PF08407">
    <property type="entry name" value="Chitin_synth_1N"/>
    <property type="match status" value="1"/>
</dbReference>
<dbReference type="InterPro" id="IPR029044">
    <property type="entry name" value="Nucleotide-diphossugar_trans"/>
</dbReference>
<protein>
    <recommendedName>
        <fullName evidence="2 11">Chitin synthase</fullName>
        <ecNumber evidence="2 11">2.4.1.16</ecNumber>
    </recommendedName>
</protein>
<evidence type="ECO:0000259" key="12">
    <source>
        <dbReference type="Pfam" id="PF08407"/>
    </source>
</evidence>
<accession>A0A1Y2EZK3</accession>
<dbReference type="GeneID" id="63788175"/>
<evidence type="ECO:0000256" key="3">
    <source>
        <dbReference type="ARBA" id="ARBA00022475"/>
    </source>
</evidence>
<dbReference type="GO" id="GO:0030428">
    <property type="term" value="C:cell septum"/>
    <property type="evidence" value="ECO:0007669"/>
    <property type="project" value="TreeGrafter"/>
</dbReference>
<feature type="transmembrane region" description="Helical" evidence="11">
    <location>
        <begin position="917"/>
        <end position="950"/>
    </location>
</feature>
<keyword evidence="4 11" id="KW-0328">Glycosyltransferase</keyword>
<feature type="transmembrane region" description="Helical" evidence="11">
    <location>
        <begin position="676"/>
        <end position="692"/>
    </location>
</feature>
<gene>
    <name evidence="13" type="ORF">BCR37DRAFT_395110</name>
</gene>